<gene>
    <name evidence="6" type="ORF">HXZ27_06765</name>
</gene>
<dbReference type="EMBL" id="CP058322">
    <property type="protein sequence ID" value="QLD23952.1"/>
    <property type="molecule type" value="Genomic_DNA"/>
</dbReference>
<accession>A0A7H8XJG1</accession>
<evidence type="ECO:0000256" key="1">
    <source>
        <dbReference type="ARBA" id="ARBA00004651"/>
    </source>
</evidence>
<proteinExistence type="predicted"/>
<evidence type="ECO:0000256" key="5">
    <source>
        <dbReference type="ARBA" id="ARBA00023136"/>
    </source>
</evidence>
<dbReference type="GO" id="GO:0005886">
    <property type="term" value="C:plasma membrane"/>
    <property type="evidence" value="ECO:0007669"/>
    <property type="project" value="UniProtKB-SubCell"/>
</dbReference>
<dbReference type="AlphaFoldDB" id="A0A7H8XJG1"/>
<dbReference type="GO" id="GO:0022857">
    <property type="term" value="F:transmembrane transporter activity"/>
    <property type="evidence" value="ECO:0007669"/>
    <property type="project" value="InterPro"/>
</dbReference>
<evidence type="ECO:0000313" key="6">
    <source>
        <dbReference type="EMBL" id="QLD23952.1"/>
    </source>
</evidence>
<keyword evidence="2" id="KW-1003">Cell membrane</keyword>
<dbReference type="KEGG" id="mcab:HXZ27_06765"/>
<reference evidence="6 7" key="1">
    <citation type="submission" date="2020-07" db="EMBL/GenBank/DDBJ databases">
        <title>A bifunctional nitrone conjugated secondary metabolite targeting the ribosome.</title>
        <authorList>
            <person name="Limbrick E.M."/>
            <person name="Graf M."/>
            <person name="Derewacz D.K."/>
            <person name="Nguyen F."/>
            <person name="Spraggins J.M."/>
            <person name="Wieland M."/>
            <person name="Ynigez-Gutierrez A.E."/>
            <person name="Reisman B.J."/>
            <person name="Zinshteyn B."/>
            <person name="McCulloch K."/>
            <person name="Iverson T.M."/>
            <person name="Green R."/>
            <person name="Wilson D.N."/>
            <person name="Bachmann B.O."/>
        </authorList>
    </citation>
    <scope>NUCLEOTIDE SEQUENCE [LARGE SCALE GENOMIC DNA]</scope>
    <source>
        <strain evidence="7">aurantiaca</strain>
    </source>
</reference>
<name>A0A7H8XJG1_9ACTN</name>
<evidence type="ECO:0000256" key="2">
    <source>
        <dbReference type="ARBA" id="ARBA00022475"/>
    </source>
</evidence>
<dbReference type="PRINTS" id="PR01988">
    <property type="entry name" value="EXPORTERBACE"/>
</dbReference>
<protein>
    <submittedName>
        <fullName evidence="6">MFS transporter</fullName>
    </submittedName>
</protein>
<organism evidence="6 7">
    <name type="scientific">Micromonospora carbonacea</name>
    <dbReference type="NCBI Taxonomy" id="47853"/>
    <lineage>
        <taxon>Bacteria</taxon>
        <taxon>Bacillati</taxon>
        <taxon>Actinomycetota</taxon>
        <taxon>Actinomycetes</taxon>
        <taxon>Micromonosporales</taxon>
        <taxon>Micromonosporaceae</taxon>
        <taxon>Micromonospora</taxon>
    </lineage>
</organism>
<keyword evidence="3" id="KW-0812">Transmembrane</keyword>
<dbReference type="Proteomes" id="UP000509335">
    <property type="component" value="Chromosome"/>
</dbReference>
<dbReference type="InterPro" id="IPR036259">
    <property type="entry name" value="MFS_trans_sf"/>
</dbReference>
<evidence type="ECO:0000256" key="4">
    <source>
        <dbReference type="ARBA" id="ARBA00022989"/>
    </source>
</evidence>
<dbReference type="PANTHER" id="PTHR23513">
    <property type="entry name" value="INTEGRAL MEMBRANE EFFLUX PROTEIN-RELATED"/>
    <property type="match status" value="1"/>
</dbReference>
<dbReference type="Pfam" id="PF07690">
    <property type="entry name" value="MFS_1"/>
    <property type="match status" value="1"/>
</dbReference>
<evidence type="ECO:0000256" key="3">
    <source>
        <dbReference type="ARBA" id="ARBA00022692"/>
    </source>
</evidence>
<evidence type="ECO:0000313" key="7">
    <source>
        <dbReference type="Proteomes" id="UP000509335"/>
    </source>
</evidence>
<dbReference type="Gene3D" id="1.20.1250.20">
    <property type="entry name" value="MFS general substrate transporter like domains"/>
    <property type="match status" value="1"/>
</dbReference>
<dbReference type="InterPro" id="IPR011701">
    <property type="entry name" value="MFS"/>
</dbReference>
<dbReference type="PANTHER" id="PTHR23513:SF6">
    <property type="entry name" value="MAJOR FACILITATOR SUPERFAMILY ASSOCIATED DOMAIN-CONTAINING PROTEIN"/>
    <property type="match status" value="1"/>
</dbReference>
<keyword evidence="4" id="KW-1133">Transmembrane helix</keyword>
<sequence>MTAFRDGRFRRLYIGDALSGFGDTALLLALGIWVKDLTGSNSAAGVVFLAMGLPVLFAPLAGRQIDRVRRKTLLMVTNGIAGLVVLALLGVRSAEDTWIIYAVAIVHGCVATVLTAGRNALLKDLLPDRDLPSANAAFGTLFGFTRILAPLVGSGIYAAFGGHLLALIDALTFLAAITALASVRVAESPPEPTGERFGTELLAGLRHIRSVPLLSQVTLVSAVAFGSVGFLEPIIFVVVEDGLHRPAAFFGVIVSVQGIGSIAAGFTGAWLLRRVGEARAIGGALVGLGLGCAALAVGATPVVLGGAIGIGLAVTWFSIGWNTLLQRHTPSRLLGRVFTTAGMLVTVPQTACIGVAAVLIGVVDYRVLLAVLSLVILLSGLRLLTRPKPTPGPADARADQTELEVAP</sequence>
<dbReference type="InterPro" id="IPR022324">
    <property type="entry name" value="Bacilysin_exporter_BacE_put"/>
</dbReference>
<dbReference type="CDD" id="cd06173">
    <property type="entry name" value="MFS_MefA_like"/>
    <property type="match status" value="1"/>
</dbReference>
<comment type="subcellular location">
    <subcellularLocation>
        <location evidence="1">Cell membrane</location>
        <topology evidence="1">Multi-pass membrane protein</topology>
    </subcellularLocation>
</comment>
<keyword evidence="5" id="KW-0472">Membrane</keyword>
<dbReference type="SUPFAM" id="SSF103473">
    <property type="entry name" value="MFS general substrate transporter"/>
    <property type="match status" value="1"/>
</dbReference>